<evidence type="ECO:0000313" key="1">
    <source>
        <dbReference type="EMBL" id="KAF2848114.1"/>
    </source>
</evidence>
<keyword evidence="2" id="KW-1185">Reference proteome</keyword>
<evidence type="ECO:0000313" key="2">
    <source>
        <dbReference type="Proteomes" id="UP000799423"/>
    </source>
</evidence>
<gene>
    <name evidence="1" type="ORF">T440DRAFT_481187</name>
</gene>
<organism evidence="1 2">
    <name type="scientific">Plenodomus tracheiphilus IPT5</name>
    <dbReference type="NCBI Taxonomy" id="1408161"/>
    <lineage>
        <taxon>Eukaryota</taxon>
        <taxon>Fungi</taxon>
        <taxon>Dikarya</taxon>
        <taxon>Ascomycota</taxon>
        <taxon>Pezizomycotina</taxon>
        <taxon>Dothideomycetes</taxon>
        <taxon>Pleosporomycetidae</taxon>
        <taxon>Pleosporales</taxon>
        <taxon>Pleosporineae</taxon>
        <taxon>Leptosphaeriaceae</taxon>
        <taxon>Plenodomus</taxon>
    </lineage>
</organism>
<dbReference type="EMBL" id="MU006320">
    <property type="protein sequence ID" value="KAF2848114.1"/>
    <property type="molecule type" value="Genomic_DNA"/>
</dbReference>
<dbReference type="Proteomes" id="UP000799423">
    <property type="component" value="Unassembled WGS sequence"/>
</dbReference>
<dbReference type="AlphaFoldDB" id="A0A6A7AZ67"/>
<protein>
    <submittedName>
        <fullName evidence="1">Uncharacterized protein</fullName>
    </submittedName>
</protein>
<proteinExistence type="predicted"/>
<name>A0A6A7AZ67_9PLEO</name>
<sequence>MAVAALFAALCCHHTEKGDHNAVVRATHNRSDSCPQPSISSPRLRSIVDRRDWFAAHSSGLSAPYAQFVCNKADTLAHKALEDASHVSEFVIVESKEWDGPGNSKY</sequence>
<accession>A0A6A7AZ67</accession>
<reference evidence="1" key="1">
    <citation type="submission" date="2020-01" db="EMBL/GenBank/DDBJ databases">
        <authorList>
            <consortium name="DOE Joint Genome Institute"/>
            <person name="Haridas S."/>
            <person name="Albert R."/>
            <person name="Binder M."/>
            <person name="Bloem J."/>
            <person name="Labutti K."/>
            <person name="Salamov A."/>
            <person name="Andreopoulos B."/>
            <person name="Baker S.E."/>
            <person name="Barry K."/>
            <person name="Bills G."/>
            <person name="Bluhm B.H."/>
            <person name="Cannon C."/>
            <person name="Castanera R."/>
            <person name="Culley D.E."/>
            <person name="Daum C."/>
            <person name="Ezra D."/>
            <person name="Gonzalez J.B."/>
            <person name="Henrissat B."/>
            <person name="Kuo A."/>
            <person name="Liang C."/>
            <person name="Lipzen A."/>
            <person name="Lutzoni F."/>
            <person name="Magnuson J."/>
            <person name="Mondo S."/>
            <person name="Nolan M."/>
            <person name="Ohm R."/>
            <person name="Pangilinan J."/>
            <person name="Park H.-J."/>
            <person name="Ramirez L."/>
            <person name="Alfaro M."/>
            <person name="Sun H."/>
            <person name="Tritt A."/>
            <person name="Yoshinaga Y."/>
            <person name="Zwiers L.-H."/>
            <person name="Turgeon B.G."/>
            <person name="Goodwin S.B."/>
            <person name="Spatafora J.W."/>
            <person name="Crous P.W."/>
            <person name="Grigoriev I.V."/>
        </authorList>
    </citation>
    <scope>NUCLEOTIDE SEQUENCE</scope>
    <source>
        <strain evidence="1">IPT5</strain>
    </source>
</reference>